<accession>A0A1H5J1G4</accession>
<organism evidence="3 4">
    <name type="scientific">Polaribacter dokdonensis DSW-5</name>
    <dbReference type="NCBI Taxonomy" id="1300348"/>
    <lineage>
        <taxon>Bacteria</taxon>
        <taxon>Pseudomonadati</taxon>
        <taxon>Bacteroidota</taxon>
        <taxon>Flavobacteriia</taxon>
        <taxon>Flavobacteriales</taxon>
        <taxon>Flavobacteriaceae</taxon>
    </lineage>
</organism>
<keyword evidence="1" id="KW-1133">Transmembrane helix</keyword>
<reference evidence="3 4" key="1">
    <citation type="submission" date="2016-10" db="EMBL/GenBank/DDBJ databases">
        <authorList>
            <person name="Varghese N."/>
            <person name="Submissions S."/>
        </authorList>
    </citation>
    <scope>NUCLEOTIDE SEQUENCE [LARGE SCALE GENOMIC DNA]</scope>
    <source>
        <strain evidence="3 4">DSW-5</strain>
    </source>
</reference>
<evidence type="ECO:0000313" key="3">
    <source>
        <dbReference type="EMBL" id="SEE46302.1"/>
    </source>
</evidence>
<dbReference type="RefSeq" id="WP_053974576.1">
    <property type="nucleotide sequence ID" value="NZ_FNUE01000002.1"/>
</dbReference>
<proteinExistence type="predicted"/>
<sequence>MKKLSFINKIIYLLNSLLATGLLLSYLLPWVSPRTLSSFAILSLLVPILMLINLVFVVYWLIQLKKQFLLSALILGLGYFVTTPLYKFDEGKSSLNSDLKIMSYNVRMFNHWQWIEDDKIPEKISNFVSDKEPDILLLQEFHKTDSPKFDYPYKYIKLKKPNSTIGLAIYSNYKIINKGSLELSDTSNNIIFADVVKDKDTIRIYNLHLQSLELNTKAENFGQENSEKLLARLRAGFKKQAEQTEEFLIHEANWEGKKIVAGDFNNTAYSWVYKQIANNKKDGFIEAGDGFGKTFNYSFPLRIDFILVDENAIVNQFSSFKQKNSDHYPIQARINW</sequence>
<evidence type="ECO:0000313" key="4">
    <source>
        <dbReference type="Proteomes" id="UP000183071"/>
    </source>
</evidence>
<feature type="transmembrane region" description="Helical" evidence="1">
    <location>
        <begin position="68"/>
        <end position="86"/>
    </location>
</feature>
<dbReference type="GO" id="GO:0004519">
    <property type="term" value="F:endonuclease activity"/>
    <property type="evidence" value="ECO:0007669"/>
    <property type="project" value="UniProtKB-KW"/>
</dbReference>
<dbReference type="Proteomes" id="UP000183071">
    <property type="component" value="Unassembled WGS sequence"/>
</dbReference>
<feature type="transmembrane region" description="Helical" evidence="1">
    <location>
        <begin position="38"/>
        <end position="61"/>
    </location>
</feature>
<feature type="transmembrane region" description="Helical" evidence="1">
    <location>
        <begin position="12"/>
        <end position="32"/>
    </location>
</feature>
<keyword evidence="1" id="KW-0812">Transmembrane</keyword>
<dbReference type="CDD" id="cd09084">
    <property type="entry name" value="EEP-2"/>
    <property type="match status" value="1"/>
</dbReference>
<protein>
    <submittedName>
        <fullName evidence="3">Metal-dependent hydrolase, endonuclease/exonuclease/phosphatase family</fullName>
    </submittedName>
</protein>
<dbReference type="SUPFAM" id="SSF56219">
    <property type="entry name" value="DNase I-like"/>
    <property type="match status" value="1"/>
</dbReference>
<dbReference type="Gene3D" id="3.60.10.10">
    <property type="entry name" value="Endonuclease/exonuclease/phosphatase"/>
    <property type="match status" value="1"/>
</dbReference>
<evidence type="ECO:0000259" key="2">
    <source>
        <dbReference type="Pfam" id="PF03372"/>
    </source>
</evidence>
<keyword evidence="3" id="KW-0540">Nuclease</keyword>
<evidence type="ECO:0000256" key="1">
    <source>
        <dbReference type="SAM" id="Phobius"/>
    </source>
</evidence>
<dbReference type="EMBL" id="FNUE01000002">
    <property type="protein sequence ID" value="SEE46302.1"/>
    <property type="molecule type" value="Genomic_DNA"/>
</dbReference>
<dbReference type="Pfam" id="PF03372">
    <property type="entry name" value="Exo_endo_phos"/>
    <property type="match status" value="1"/>
</dbReference>
<keyword evidence="1" id="KW-0472">Membrane</keyword>
<dbReference type="GO" id="GO:0016787">
    <property type="term" value="F:hydrolase activity"/>
    <property type="evidence" value="ECO:0007669"/>
    <property type="project" value="UniProtKB-KW"/>
</dbReference>
<dbReference type="InterPro" id="IPR036691">
    <property type="entry name" value="Endo/exonu/phosph_ase_sf"/>
</dbReference>
<name>A0A1H5J1G4_9FLAO</name>
<gene>
    <name evidence="3" type="ORF">SAMN05444353_1808</name>
</gene>
<keyword evidence="3" id="KW-0378">Hydrolase</keyword>
<dbReference type="InterPro" id="IPR005135">
    <property type="entry name" value="Endo/exonuclease/phosphatase"/>
</dbReference>
<keyword evidence="4" id="KW-1185">Reference proteome</keyword>
<feature type="domain" description="Endonuclease/exonuclease/phosphatase" evidence="2">
    <location>
        <begin position="102"/>
        <end position="327"/>
    </location>
</feature>
<keyword evidence="3" id="KW-0255">Endonuclease</keyword>
<comment type="caution">
    <text evidence="3">The sequence shown here is derived from an EMBL/GenBank/DDBJ whole genome shotgun (WGS) entry which is preliminary data.</text>
</comment>